<dbReference type="Proteomes" id="UP001629235">
    <property type="component" value="Unassembled WGS sequence"/>
</dbReference>
<name>A0ACC7NQ60_9BURK</name>
<accession>A0ACC7NQ60</accession>
<evidence type="ECO:0000313" key="2">
    <source>
        <dbReference type="Proteomes" id="UP001629235"/>
    </source>
</evidence>
<gene>
    <name evidence="1" type="ORF">PQR01_41120</name>
</gene>
<sequence>LTVRIAIEGSGTYSAGMVGNAGASNLGAGVRELTAVVTEAQCVGADERRAFYRLRLRPWLWLATLTRDSRIFQECTVVEISRAILNRYPYLHEMRLAGPGFGRQYPKRDYQRQFWESDWQFL</sequence>
<keyword evidence="2" id="KW-1185">Reference proteome</keyword>
<feature type="non-terminal residue" evidence="1">
    <location>
        <position position="1"/>
    </location>
</feature>
<evidence type="ECO:0000313" key="1">
    <source>
        <dbReference type="EMBL" id="MFM0109582.1"/>
    </source>
</evidence>
<comment type="caution">
    <text evidence="1">The sequence shown here is derived from an EMBL/GenBank/DDBJ whole genome shotgun (WGS) entry which is preliminary data.</text>
</comment>
<protein>
    <submittedName>
        <fullName evidence="1">Phage late control D family protein</fullName>
    </submittedName>
</protein>
<dbReference type="EMBL" id="JAQQDW010000339">
    <property type="protein sequence ID" value="MFM0109582.1"/>
    <property type="molecule type" value="Genomic_DNA"/>
</dbReference>
<reference evidence="1 2" key="1">
    <citation type="journal article" date="2024" name="Chem. Sci.">
        <title>Discovery of megapolipeptins by genome mining of a Burkholderiales bacteria collection.</title>
        <authorList>
            <person name="Paulo B.S."/>
            <person name="Recchia M.J.J."/>
            <person name="Lee S."/>
            <person name="Fergusson C.H."/>
            <person name="Romanowski S.B."/>
            <person name="Hernandez A."/>
            <person name="Krull N."/>
            <person name="Liu D.Y."/>
            <person name="Cavanagh H."/>
            <person name="Bos A."/>
            <person name="Gray C.A."/>
            <person name="Murphy B.T."/>
            <person name="Linington R.G."/>
            <person name="Eustaquio A.S."/>
        </authorList>
    </citation>
    <scope>NUCLEOTIDE SEQUENCE [LARGE SCALE GENOMIC DNA]</scope>
    <source>
        <strain evidence="1 2">RL18-126-BIB-B</strain>
    </source>
</reference>
<proteinExistence type="predicted"/>
<organism evidence="1 2">
    <name type="scientific">Paraburkholderia rhynchosiae</name>
    <dbReference type="NCBI Taxonomy" id="487049"/>
    <lineage>
        <taxon>Bacteria</taxon>
        <taxon>Pseudomonadati</taxon>
        <taxon>Pseudomonadota</taxon>
        <taxon>Betaproteobacteria</taxon>
        <taxon>Burkholderiales</taxon>
        <taxon>Burkholderiaceae</taxon>
        <taxon>Paraburkholderia</taxon>
    </lineage>
</organism>
<feature type="non-terminal residue" evidence="1">
    <location>
        <position position="122"/>
    </location>
</feature>